<accession>A0ABU8JM76</accession>
<feature type="transmembrane region" description="Helical" evidence="7">
    <location>
        <begin position="72"/>
        <end position="91"/>
    </location>
</feature>
<feature type="transmembrane region" description="Helical" evidence="7">
    <location>
        <begin position="137"/>
        <end position="157"/>
    </location>
</feature>
<evidence type="ECO:0000256" key="2">
    <source>
        <dbReference type="ARBA" id="ARBA00022475"/>
    </source>
</evidence>
<evidence type="ECO:0000256" key="1">
    <source>
        <dbReference type="ARBA" id="ARBA00004651"/>
    </source>
</evidence>
<keyword evidence="4" id="KW-0813">Transport</keyword>
<reference evidence="8 9" key="1">
    <citation type="submission" date="2024-03" db="EMBL/GenBank/DDBJ databases">
        <title>Analysis of soft rot Pectobacteriaceae population diversity in US potato growing regions between 2016 and 2022.</title>
        <authorList>
            <person name="Ma X."/>
            <person name="Zhang X."/>
            <person name="Stodghill P."/>
            <person name="Rioux R."/>
            <person name="Babler B."/>
            <person name="Shrestha S."/>
            <person name="Babler B."/>
            <person name="Rivedal H."/>
            <person name="Frost K."/>
            <person name="Hao J."/>
            <person name="Secor G."/>
            <person name="Swingle B."/>
        </authorList>
    </citation>
    <scope>NUCLEOTIDE SEQUENCE [LARGE SCALE GENOMIC DNA]</scope>
    <source>
        <strain evidence="8 9">SR64</strain>
    </source>
</reference>
<comment type="subcellular location">
    <subcellularLocation>
        <location evidence="1">Cell membrane</location>
        <topology evidence="1">Multi-pass membrane protein</topology>
    </subcellularLocation>
</comment>
<dbReference type="InterPro" id="IPR001123">
    <property type="entry name" value="LeuE-type"/>
</dbReference>
<feature type="transmembrane region" description="Helical" evidence="7">
    <location>
        <begin position="12"/>
        <end position="36"/>
    </location>
</feature>
<keyword evidence="2" id="KW-1003">Cell membrane</keyword>
<keyword evidence="9" id="KW-1185">Reference proteome</keyword>
<evidence type="ECO:0000256" key="7">
    <source>
        <dbReference type="SAM" id="Phobius"/>
    </source>
</evidence>
<feature type="transmembrane region" description="Helical" evidence="7">
    <location>
        <begin position="103"/>
        <end position="122"/>
    </location>
</feature>
<evidence type="ECO:0000256" key="5">
    <source>
        <dbReference type="ARBA" id="ARBA00022989"/>
    </source>
</evidence>
<keyword evidence="3 7" id="KW-0812">Transmembrane</keyword>
<protein>
    <submittedName>
        <fullName evidence="8">LysE family transporter</fullName>
    </submittedName>
</protein>
<evidence type="ECO:0000256" key="3">
    <source>
        <dbReference type="ARBA" id="ARBA00022692"/>
    </source>
</evidence>
<dbReference type="EMBL" id="JBBBOO010000004">
    <property type="protein sequence ID" value="MEI7063640.1"/>
    <property type="molecule type" value="Genomic_DNA"/>
</dbReference>
<keyword evidence="4" id="KW-0029">Amino-acid transport</keyword>
<feature type="transmembrane region" description="Helical" evidence="7">
    <location>
        <begin position="177"/>
        <end position="195"/>
    </location>
</feature>
<proteinExistence type="predicted"/>
<evidence type="ECO:0000313" key="9">
    <source>
        <dbReference type="Proteomes" id="UP001359469"/>
    </source>
</evidence>
<dbReference type="RefSeq" id="WP_336729306.1">
    <property type="nucleotide sequence ID" value="NZ_JBBBOO010000004.1"/>
</dbReference>
<keyword evidence="6 7" id="KW-0472">Membrane</keyword>
<gene>
    <name evidence="8" type="ORF">WCU84_08195</name>
</gene>
<organism evidence="8 9">
    <name type="scientific">Dickeya chrysanthemi</name>
    <name type="common">Pectobacterium chrysanthemi</name>
    <name type="synonym">Erwinia chrysanthemi</name>
    <dbReference type="NCBI Taxonomy" id="556"/>
    <lineage>
        <taxon>Bacteria</taxon>
        <taxon>Pseudomonadati</taxon>
        <taxon>Pseudomonadota</taxon>
        <taxon>Gammaproteobacteria</taxon>
        <taxon>Enterobacterales</taxon>
        <taxon>Pectobacteriaceae</taxon>
        <taxon>Dickeya</taxon>
    </lineage>
</organism>
<dbReference type="Pfam" id="PF01810">
    <property type="entry name" value="LysE"/>
    <property type="match status" value="1"/>
</dbReference>
<sequence length="202" mass="22680">MIHGIEYVKTTLYIALFLSMPGPTNTLLLCSGYTQGFVKSIKLTLSEWLGYLLAVTAWGLLFNYLAQHGNPVLNIIKILSACYVVYLAVKVWRFSLHQTSEKITFSTVFITTLLNPKAFFFADSIIPPSAFIYQDSYIQAMLCLFLALLPISCMWIYSGTLINLSQASSQPRLKPTVFYRGASLVISLFAASMFYKSVSIMF</sequence>
<evidence type="ECO:0000256" key="6">
    <source>
        <dbReference type="ARBA" id="ARBA00023136"/>
    </source>
</evidence>
<keyword evidence="5 7" id="KW-1133">Transmembrane helix</keyword>
<feature type="transmembrane region" description="Helical" evidence="7">
    <location>
        <begin position="48"/>
        <end position="66"/>
    </location>
</feature>
<evidence type="ECO:0000256" key="4">
    <source>
        <dbReference type="ARBA" id="ARBA00022970"/>
    </source>
</evidence>
<dbReference type="PANTHER" id="PTHR30086">
    <property type="entry name" value="ARGININE EXPORTER PROTEIN ARGO"/>
    <property type="match status" value="1"/>
</dbReference>
<name>A0ABU8JM76_DICCH</name>
<comment type="caution">
    <text evidence="8">The sequence shown here is derived from an EMBL/GenBank/DDBJ whole genome shotgun (WGS) entry which is preliminary data.</text>
</comment>
<dbReference type="PANTHER" id="PTHR30086:SF20">
    <property type="entry name" value="ARGININE EXPORTER PROTEIN ARGO-RELATED"/>
    <property type="match status" value="1"/>
</dbReference>
<evidence type="ECO:0000313" key="8">
    <source>
        <dbReference type="EMBL" id="MEI7063640.1"/>
    </source>
</evidence>
<dbReference type="Proteomes" id="UP001359469">
    <property type="component" value="Unassembled WGS sequence"/>
</dbReference>